<feature type="domain" description="DUF7507" evidence="4">
    <location>
        <begin position="865"/>
        <end position="967"/>
    </location>
</feature>
<feature type="domain" description="DUF7507" evidence="4">
    <location>
        <begin position="3959"/>
        <end position="4060"/>
    </location>
</feature>
<gene>
    <name evidence="5" type="ORF">GGQ54_001372</name>
</gene>
<feature type="domain" description="DUF7507" evidence="4">
    <location>
        <begin position="1777"/>
        <end position="1880"/>
    </location>
</feature>
<feature type="domain" description="DUF7507" evidence="4">
    <location>
        <begin position="2141"/>
        <end position="2228"/>
    </location>
</feature>
<feature type="region of interest" description="Disordered" evidence="1">
    <location>
        <begin position="723"/>
        <end position="742"/>
    </location>
</feature>
<feature type="domain" description="DUF7507" evidence="4">
    <location>
        <begin position="1447"/>
        <end position="1535"/>
    </location>
</feature>
<feature type="domain" description="DUF7507" evidence="4">
    <location>
        <begin position="1209"/>
        <end position="1308"/>
    </location>
</feature>
<evidence type="ECO:0000256" key="1">
    <source>
        <dbReference type="SAM" id="MobiDB-lite"/>
    </source>
</evidence>
<feature type="domain" description="DUF7507" evidence="4">
    <location>
        <begin position="2829"/>
        <end position="2919"/>
    </location>
</feature>
<feature type="domain" description="DUF7507" evidence="4">
    <location>
        <begin position="6013"/>
        <end position="6117"/>
    </location>
</feature>
<feature type="domain" description="DUF7507" evidence="4">
    <location>
        <begin position="4187"/>
        <end position="4288"/>
    </location>
</feature>
<keyword evidence="6" id="KW-1185">Reference proteome</keyword>
<feature type="compositionally biased region" description="Polar residues" evidence="1">
    <location>
        <begin position="3606"/>
        <end position="3616"/>
    </location>
</feature>
<feature type="domain" description="DUF7507" evidence="4">
    <location>
        <begin position="4884"/>
        <end position="4970"/>
    </location>
</feature>
<feature type="domain" description="DUF7507" evidence="4">
    <location>
        <begin position="4074"/>
        <end position="4174"/>
    </location>
</feature>
<dbReference type="PROSITE" id="PS00018">
    <property type="entry name" value="EF_HAND_1"/>
    <property type="match status" value="2"/>
</dbReference>
<feature type="compositionally biased region" description="Polar residues" evidence="1">
    <location>
        <begin position="2670"/>
        <end position="2686"/>
    </location>
</feature>
<dbReference type="Gene3D" id="2.60.40.10">
    <property type="entry name" value="Immunoglobulins"/>
    <property type="match status" value="2"/>
</dbReference>
<feature type="domain" description="DUF7507" evidence="4">
    <location>
        <begin position="5554"/>
        <end position="5653"/>
    </location>
</feature>
<feature type="domain" description="DUF7507" evidence="4">
    <location>
        <begin position="2355"/>
        <end position="2457"/>
    </location>
</feature>
<feature type="compositionally biased region" description="Polar residues" evidence="1">
    <location>
        <begin position="3029"/>
        <end position="3039"/>
    </location>
</feature>
<feature type="domain" description="DUF7507" evidence="4">
    <location>
        <begin position="3174"/>
        <end position="3263"/>
    </location>
</feature>
<feature type="domain" description="DUF7507" evidence="4">
    <location>
        <begin position="409"/>
        <end position="509"/>
    </location>
</feature>
<feature type="region of interest" description="Disordered" evidence="1">
    <location>
        <begin position="1636"/>
        <end position="1656"/>
    </location>
</feature>
<keyword evidence="2" id="KW-1133">Transmembrane helix</keyword>
<feature type="region of interest" description="Disordered" evidence="1">
    <location>
        <begin position="1511"/>
        <end position="1548"/>
    </location>
</feature>
<dbReference type="PANTHER" id="PTHR34819">
    <property type="entry name" value="LARGE CYSTEINE-RICH PERIPLASMIC PROTEIN OMCB"/>
    <property type="match status" value="1"/>
</dbReference>
<dbReference type="InterPro" id="IPR001434">
    <property type="entry name" value="OmcB-like_DUF11"/>
</dbReference>
<dbReference type="NCBIfam" id="TIGR01451">
    <property type="entry name" value="B_ant_repeat"/>
    <property type="match status" value="31"/>
</dbReference>
<feature type="domain" description="DUF7507" evidence="4">
    <location>
        <begin position="5782"/>
        <end position="5885"/>
    </location>
</feature>
<feature type="domain" description="DUF7507" evidence="4">
    <location>
        <begin position="4756"/>
        <end position="4856"/>
    </location>
</feature>
<evidence type="ECO:0000256" key="2">
    <source>
        <dbReference type="SAM" id="Phobius"/>
    </source>
</evidence>
<feature type="domain" description="DUF7507" evidence="4">
    <location>
        <begin position="2471"/>
        <end position="2569"/>
    </location>
</feature>
<dbReference type="InterPro" id="IPR013783">
    <property type="entry name" value="Ig-like_fold"/>
</dbReference>
<feature type="domain" description="DUF7507" evidence="4">
    <location>
        <begin position="1320"/>
        <end position="1421"/>
    </location>
</feature>
<feature type="region of interest" description="Disordered" evidence="1">
    <location>
        <begin position="4615"/>
        <end position="4642"/>
    </location>
</feature>
<feature type="region of interest" description="Disordered" evidence="1">
    <location>
        <begin position="3587"/>
        <end position="3616"/>
    </location>
</feature>
<dbReference type="Proteomes" id="UP000527616">
    <property type="component" value="Unassembled WGS sequence"/>
</dbReference>
<feature type="transmembrane region" description="Helical" evidence="2">
    <location>
        <begin position="6154"/>
        <end position="6177"/>
    </location>
</feature>
<feature type="region of interest" description="Disordered" evidence="1">
    <location>
        <begin position="4049"/>
        <end position="4074"/>
    </location>
</feature>
<dbReference type="Gene3D" id="2.60.40.740">
    <property type="match status" value="1"/>
</dbReference>
<reference evidence="5 6" key="1">
    <citation type="submission" date="2020-07" db="EMBL/GenBank/DDBJ databases">
        <title>Sequencing the genomes of 1000 actinobacteria strains.</title>
        <authorList>
            <person name="Klenk H.-P."/>
        </authorList>
    </citation>
    <scope>NUCLEOTIDE SEQUENCE [LARGE SCALE GENOMIC DNA]</scope>
    <source>
        <strain evidence="5 6">DSM 103164</strain>
    </source>
</reference>
<keyword evidence="2" id="KW-0812">Transmembrane</keyword>
<dbReference type="SMART" id="SM00710">
    <property type="entry name" value="PbH1"/>
    <property type="match status" value="9"/>
</dbReference>
<evidence type="ECO:0000313" key="6">
    <source>
        <dbReference type="Proteomes" id="UP000527616"/>
    </source>
</evidence>
<feature type="region of interest" description="Disordered" evidence="1">
    <location>
        <begin position="3817"/>
        <end position="3840"/>
    </location>
</feature>
<name>A0A7Z0D8G2_9ACTN</name>
<feature type="region of interest" description="Disordered" evidence="1">
    <location>
        <begin position="2670"/>
        <end position="2689"/>
    </location>
</feature>
<feature type="domain" description="DUF7507" evidence="4">
    <location>
        <begin position="638"/>
        <end position="738"/>
    </location>
</feature>
<dbReference type="Pfam" id="PF01345">
    <property type="entry name" value="DUF11"/>
    <property type="match status" value="1"/>
</dbReference>
<dbReference type="InterPro" id="IPR018247">
    <property type="entry name" value="EF_Hand_1_Ca_BS"/>
</dbReference>
<feature type="region of interest" description="Disordered" evidence="1">
    <location>
        <begin position="4957"/>
        <end position="4979"/>
    </location>
</feature>
<feature type="domain" description="DUF7507" evidence="4">
    <location>
        <begin position="4999"/>
        <end position="5085"/>
    </location>
</feature>
<comment type="caution">
    <text evidence="5">The sequence shown here is derived from an EMBL/GenBank/DDBJ whole genome shotgun (WGS) entry which is preliminary data.</text>
</comment>
<feature type="domain" description="DUF7507" evidence="4">
    <location>
        <begin position="2602"/>
        <end position="2689"/>
    </location>
</feature>
<dbReference type="InterPro" id="IPR047589">
    <property type="entry name" value="DUF11_rpt"/>
</dbReference>
<dbReference type="InterPro" id="IPR051172">
    <property type="entry name" value="Chlamydia_OmcB"/>
</dbReference>
<feature type="domain" description="DUF7507" evidence="4">
    <location>
        <begin position="980"/>
        <end position="1080"/>
    </location>
</feature>
<feature type="region of interest" description="Disordered" evidence="1">
    <location>
        <begin position="4157"/>
        <end position="4211"/>
    </location>
</feature>
<feature type="compositionally biased region" description="Polar residues" evidence="1">
    <location>
        <begin position="1539"/>
        <end position="1548"/>
    </location>
</feature>
<organism evidence="5 6">
    <name type="scientific">Naumannella cuiyingiana</name>
    <dbReference type="NCBI Taxonomy" id="1347891"/>
    <lineage>
        <taxon>Bacteria</taxon>
        <taxon>Bacillati</taxon>
        <taxon>Actinomycetota</taxon>
        <taxon>Actinomycetes</taxon>
        <taxon>Propionibacteriales</taxon>
        <taxon>Propionibacteriaceae</taxon>
        <taxon>Naumannella</taxon>
    </lineage>
</organism>
<feature type="domain" description="DUF7507" evidence="4">
    <location>
        <begin position="5682"/>
        <end position="5768"/>
    </location>
</feature>
<feature type="domain" description="DUF7507" evidence="4">
    <location>
        <begin position="3045"/>
        <end position="3147"/>
    </location>
</feature>
<feature type="compositionally biased region" description="Polar residues" evidence="1">
    <location>
        <begin position="493"/>
        <end position="520"/>
    </location>
</feature>
<feature type="domain" description="DUF7507" evidence="4">
    <location>
        <begin position="5098"/>
        <end position="5198"/>
    </location>
</feature>
<feature type="domain" description="DUF7507" evidence="4">
    <location>
        <begin position="5913"/>
        <end position="5998"/>
    </location>
</feature>
<feature type="domain" description="DUF7507" evidence="4">
    <location>
        <begin position="2701"/>
        <end position="2804"/>
    </location>
</feature>
<feature type="domain" description="DUF11" evidence="3">
    <location>
        <begin position="268"/>
        <end position="384"/>
    </location>
</feature>
<feature type="domain" description="DUF7507" evidence="4">
    <location>
        <begin position="2931"/>
        <end position="3032"/>
    </location>
</feature>
<feature type="domain" description="DUF7507" evidence="4">
    <location>
        <begin position="4527"/>
        <end position="4627"/>
    </location>
</feature>
<feature type="domain" description="DUF7507" evidence="4">
    <location>
        <begin position="1093"/>
        <end position="1194"/>
    </location>
</feature>
<feature type="domain" description="DUF7507" evidence="4">
    <location>
        <begin position="3859"/>
        <end position="3947"/>
    </location>
</feature>
<keyword evidence="2" id="KW-0472">Membrane</keyword>
<feature type="domain" description="DUF7507" evidence="4">
    <location>
        <begin position="4300"/>
        <end position="4401"/>
    </location>
</feature>
<dbReference type="EMBL" id="JACBZS010000001">
    <property type="protein sequence ID" value="NYI70812.1"/>
    <property type="molecule type" value="Genomic_DNA"/>
</dbReference>
<feature type="domain" description="DUF7507" evidence="4">
    <location>
        <begin position="765"/>
        <end position="853"/>
    </location>
</feature>
<accession>A0A7Z0D8G2</accession>
<feature type="domain" description="DUF7507" evidence="4">
    <location>
        <begin position="5225"/>
        <end position="5311"/>
    </location>
</feature>
<feature type="domain" description="DUF7507" evidence="4">
    <location>
        <begin position="3729"/>
        <end position="3832"/>
    </location>
</feature>
<dbReference type="InterPro" id="IPR055354">
    <property type="entry name" value="DUF7507"/>
</dbReference>
<feature type="region of interest" description="Disordered" evidence="1">
    <location>
        <begin position="491"/>
        <end position="520"/>
    </location>
</feature>
<dbReference type="GO" id="GO:0005975">
    <property type="term" value="P:carbohydrate metabolic process"/>
    <property type="evidence" value="ECO:0007669"/>
    <property type="project" value="UniProtKB-ARBA"/>
</dbReference>
<feature type="compositionally biased region" description="Low complexity" evidence="1">
    <location>
        <begin position="4957"/>
        <end position="4967"/>
    </location>
</feature>
<feature type="domain" description="DUF7507" evidence="4">
    <location>
        <begin position="3404"/>
        <end position="3489"/>
    </location>
</feature>
<feature type="domain" description="DUF7507" evidence="4">
    <location>
        <begin position="2241"/>
        <end position="2342"/>
    </location>
</feature>
<feature type="domain" description="DUF7507" evidence="4">
    <location>
        <begin position="5439"/>
        <end position="5541"/>
    </location>
</feature>
<evidence type="ECO:0000313" key="5">
    <source>
        <dbReference type="EMBL" id="NYI70812.1"/>
    </source>
</evidence>
<proteinExistence type="predicted"/>
<feature type="domain" description="DUF7507" evidence="4">
    <location>
        <begin position="5331"/>
        <end position="5426"/>
    </location>
</feature>
<feature type="domain" description="DUF7507" evidence="4">
    <location>
        <begin position="1906"/>
        <end position="1995"/>
    </location>
</feature>
<feature type="region of interest" description="Disordered" evidence="1">
    <location>
        <begin position="3020"/>
        <end position="3065"/>
    </location>
</feature>
<feature type="domain" description="DUF7507" evidence="4">
    <location>
        <begin position="1549"/>
        <end position="1651"/>
    </location>
</feature>
<dbReference type="PANTHER" id="PTHR34819:SF3">
    <property type="entry name" value="CELL SURFACE PROTEIN"/>
    <property type="match status" value="1"/>
</dbReference>
<evidence type="ECO:0000259" key="3">
    <source>
        <dbReference type="Pfam" id="PF01345"/>
    </source>
</evidence>
<dbReference type="InterPro" id="IPR006626">
    <property type="entry name" value="PbH1"/>
</dbReference>
<feature type="compositionally biased region" description="Basic and acidic residues" evidence="1">
    <location>
        <begin position="3049"/>
        <end position="3065"/>
    </location>
</feature>
<feature type="domain" description="DUF7507" evidence="4">
    <location>
        <begin position="3502"/>
        <end position="3604"/>
    </location>
</feature>
<feature type="region of interest" description="Disordered" evidence="1">
    <location>
        <begin position="3704"/>
        <end position="3727"/>
    </location>
</feature>
<dbReference type="Pfam" id="PF24346">
    <property type="entry name" value="DUF7507"/>
    <property type="match status" value="50"/>
</dbReference>
<feature type="domain" description="DUF7507" evidence="4">
    <location>
        <begin position="4412"/>
        <end position="4516"/>
    </location>
</feature>
<feature type="domain" description="DUF7507" evidence="4">
    <location>
        <begin position="2010"/>
        <end position="2111"/>
    </location>
</feature>
<feature type="compositionally biased region" description="Polar residues" evidence="1">
    <location>
        <begin position="3928"/>
        <end position="3937"/>
    </location>
</feature>
<dbReference type="Gene3D" id="2.60.120.260">
    <property type="entry name" value="Galactose-binding domain-like"/>
    <property type="match status" value="1"/>
</dbReference>
<protein>
    <submittedName>
        <fullName evidence="5">Putative repeat protein (TIGR01451 family)</fullName>
    </submittedName>
</protein>
<evidence type="ECO:0000259" key="4">
    <source>
        <dbReference type="Pfam" id="PF24346"/>
    </source>
</evidence>
<feature type="region of interest" description="Disordered" evidence="1">
    <location>
        <begin position="3928"/>
        <end position="3952"/>
    </location>
</feature>
<feature type="domain" description="DUF7507" evidence="4">
    <location>
        <begin position="4657"/>
        <end position="4743"/>
    </location>
</feature>
<sequence>MRRWARRAGVLGTAVRMCLVLALVGTLGIGINLGQALAPRDNPLVPPPPVARADQDPTSCPDPIVLQNGSFESPVVAAGAGANISEGAAGLQWLTTATDGKVEYWRNGGNVQTANGNLPISAQAGSQWAELNANQASMLYQVLPTVPGQIMRWSLYHRARSTNSIAGDQTNTMQVKIGANTTDGTVRSNPAQPATYPNGSTSTSITTSDAGWVRYTGTYVVPAGQTQTAFGFEAISGSGGVTLGNFLDDIEFGNSPCVVTDKQVRNVTSTTAVTLPGDVLEYTVKATNNGGSPASLTQITDQIPANTTYVPGSIRIDGTARTDASGDDPAQFASGTVTANVGAGATSSAGGDLEPGESATLTFRVRVNSGTTSGTNVGNTAQTTYTWSPSSTVLTSTSQTTSTSTQTAGISLTKSIASTSPGSDNRLNVGDTINYRFVVRNTGTAVMTSVGVNDPKIATVNCPQTTLAGGASMTCTGTYTITQADVDAGRADNSATATGTPSGHTPITSTVSPTSQPLDTTRSLSLTKTAAITKDNGDGVPGPNDIVTYTFTVRNTGSVTINNIAINDPLPGMGQIRCDRTSLGQGQSTTCTATYTVTVANANAGGVDNSATVSGTAPTGQTVTAGPATARVDLPARPGLSVDKSSAAVNDANGNGRQDAGDTIAYTVVITNTGNVTLSQVAVNDPKVPVTCPATSIDPGAKITCTATYRITQADMDAGGVQNTASVTSRTPTGETVTGSDGDQRTLTSTAAMTFAKQAGDVVDANNNRRQDAGDRIDYVFTIVNTGSATINNLTISDSQLNGPVTCTATSLAPGGTATCTGSHTITQAEVDAGKVDNTATARGTATNGQQLSRTASATKTVASSPSVTIDKQLVGITQADPNIVRPGDVINYRFLVTNTGAVTLSGVTVTDTRVPGPLTCPATLAPGATGTCTGSYTITQTDIDAGAVTNTATVRGTAPGNVPVSSNDTQTTPLPPQARLAMTKSGTFNDANNNQRADVNETISYTFVVTNTGNVTLTAVGVNDPKAAPVNCPTTTLAPNASTTCTATYRLTQADIDLGRVDNQATATGQPPTGDPVTAPATARVPLPVVAGITLVKTHAPTIADTNNSNSVNAGDTVTYRFTLTNTGNVTLNSVTLTDNRVAQTNCPATLAPGQQVTCTGTYVLTQADFNAARVVNQATVSGTPASGGAAVTATGTDTLDLPVRAGIALTKRAGTLVDNDNNGTDEGDTLPYTFTVTNTGNQTLTAIQVADNLIPGVTCPTAPLQPGAQTTCTGNYTLTQTDIDNRSVVNAATVQGTPPSGPNVTANATATTRLETTASIALDKTAGPIVDADGNGPDAGDTVTYSFLVTNTGNETLRGVTIDDARTGGASCPTDPLAPGQSVTCTATYTLTQTDVDAGVVNNSATVRGTRPGGETVSATDANRLDIPRRADLSFDKQASSVQDTNDSGVVDAGDTITYTFVFENTGTVTLSDIALDDSLVDPTGCPTTLAPGARATCQATYTLTAADLDDPSGEKVNTATATATAPGSDPLERTDSTTTPLDAESQLSLDKTAADPVDANGNGRIDAGDTISYSFVVSNVGARTIDNVTVTDPRVPALNCSVASLAAGDSHDCGSVTYTITQADVNSGLVDNTATAAGTDPDGEPVEATDTTSTEITPVESIDLTKTAGPVVDDGSGELSPGDTITYTFVVTNTGSVTLSNVTLTDTLLGGAVACPQAATLEPGVPVTCTATYTLTQADIDAGIVENTATATGRAPDGEQPSDTASAERELDVAPAISLDKQASAIADANGSEVDDEGDTISYTFVVTNSGNQTLSNIVVADPRLPELDCTIRPLAPGESASCTATYTLTQADIDAGTVENTATVEAESPTGATVDSTDSTEVPVADAAQIQLDKVAGDVVDANGDGVLNAGDTIDYDLFVSNPGNATLDDVVLSDPLLGGDLTCPQGDIGTLRPRDSMRCGSFTYTLTQADIDAGVRDNTATATATSSFGGTETATDDTSTPLARTPALDLTKSAAAPADANNTQRTDAGDTIAYTFVITNTGNVTLEALAINDPKITDVTCPPGALDPGKTRTCTATYTLTQADIDAGTVLNEATATGQGANGSGTASDSATAERELDVTTTMTLDKRAGGVVDTNESGRDDAGDTVDYTFVITNTGATTLNNVTLTDPLVQGTLSCPTRTIAPGESITCTGSHALTIEDLNAGEVINNASVTGVSPTGTTASAADDATVTLTRDPGIALDKQAGPIVDANNSGRTDRGDTIDYRFVVTNSGNVTLDTVTISDPKIGAVNCPTGALAPGGSIECTATYTLSQDDIDSGSVDNRAQVSANAPGDQSVRAADETSVPITQGPAIQLDKQASAPIDANNNDRIDAGDTIRYTFVITNNGNTRISGIAVSDPRIGPISCPPANLDPGQSATCVLDYTLTQPDLDAGEVINVATASGTSPRGERVESVDRTTSTLPEIKKMTLDKQAVLVDAGNNGRIDAGDRIDYTFVVTNEGNRTLRLLEVLDEQAAVDCPVTDVAPLRTVTCTASYVITQDDIDAGSVANVATAVAVDPSGETISSTDSTDVPITPGPAISLDKSVREVVDVNFGPYSQPGRVDRGDQAVYDFVVHNTGNVTLTDVVIADPRLGALVACPTTSLAPDEEMTCTARYTITQRDLDAGSVTNNASVSGTPPTGNPVSDDATARVALPAEPGMTLTKDVGEVVDADSDGRLSEGDLLRYTFAITNTGNVTIDFIRVEDSLLPAGTSCPRPNLIPSATMTCTGEYRISQTDIDAGSLRNVATGIGQTPDGTPISATGDHIQPMPGAPNATFSKQVASFTDANGDGRIAAGDVVNYTFSVRNTGNVTLNSGTIDDPLLGGTVPDCTFNNVAPGTSATCQGQYTLKQADVDAGVVDNTATLSIQAPDGTTLERSDDAQARLANKPEIGLVKSGGGVVDLDDNGPDAGDRIDYTFEVTNTGPSTVDQISISDPLVPNVTCPTGPLDPGKSVTCTGSHTLTLAEANAGQVRNTATASAVGPNDQPASATDSVTTPIDAKPQLSLDKRSSDPVDVDGDGRIESGERIDYTFVVRNTGSVTLTEVGVNDPKVGAVTCPNTTLDPGQEVTCTASYMLSQADVDSGEVENTATASGTPPLGVAVKATDTETTTVPREATIVLDKQAGTPVDANNSNRLDAGDKIDYTFTITNTGTTSVTDLAVDDSLLGDTGVTCPTTRLGPGESTTCSGSYELTQADINNRRVANDATATGRGADGEPVSDDDSALSTFDPARSLSLDKSAGDIVDANGNGRTDAGDTVDYTFLVTNTGASTLTGVEVSDPKVGTVTCPTDTLLPRQSTTCTATYTLSQDDLDAASVLNVATASGLAGTDPVTAEDRNVLDYDAPSGITITKASGGVVDVNGNDRDDDGDRIDYTFTVRNTGVTRLSDVRVTDPLVSVICPKTTLDPGETMTCTGSLRVGVEDVDRGEVRNTADVTAQPPGGAPVEDQSNTVVTPITPEPAISVTKASGGVVDANGNQRVDAGDTIDYAFRVVNTGSVTLTDVTLSDPLLPDLDCPIGTLAPGAARDCTATYTLTLADVNRGRVDNTASVTGTPPTGDPVDDSASATTPVNGSPDFTFTKTAGDIVDANNDRRVDAGDTITYTFTVTNTGAVTLTDLAIDDSRVGTVTCPSGALDPGDERVCTATYTLTQADIDAGEVINDATASATPPQGDPLTRPGRSRTEIDGAPGLAVEKTAGAPNDANGNGRIDAGETIAYSFTVTNTGTVTLRNVTLSDPKVGVLTNCDPRDLAPGASFDCTATYLIDQDDLNTGEVVNSATATGQPPEGEPVSGADSTTTPLDPAAAIELEKQGSSIIDANESGRQDAGDRIDYTFTLTNTGNVTLTRLAVSDPRIGDVTCPDISLPPGESANCTASYTVTQADANAGTVPNQATASGQPPAGDPVSDDDATSVDFAQGPALSFEKSAGEVIDVDGNGPDAGDAIDYTFRVTNTGNVTLTGVTVSDPLLPALDCPARDLEPGEAFTCTGRYTLTQPDVDAAQVANLATVTGRPPTGPDVTEEGRTTTDIAPAPGIGLNKLSDLPVDANDSGRLDEGDTIAYRFEITNTGNVTLTDLTVTDPLVGAVTCPTEPLGPGLTTACTAIYTITQADLDAGTVDNSATASGTPPRGGAVQADDTDSEPLNPEARIAVEKDADPIEDTNGSGRLDQGDTVPFTFLVTNTGAVTLTDITIADPLIAQVDCPADPIAPGKSVTCTGRYVLTQADVNAGQVVNTAVATGTPPRGETVNDGAEKTVPLERRPEVSLTKSAGPIEDTNGSGRIDADDQISYTFAVVNTGNVTLTELRVDDPLAQVVCPETSLEPGASMTCTATYTLRQGDVDAEVVRNDAQVTGTAPGGATVTDDSGVTTPVPAEPSLDLVKAASEPVDANANGRVDVGEVINYTLTVTNNGQQTVADVAITDPLITLDPACTPRTLAPGGSYSCTGAYELSQADIDAGELINTARTNGTDPTGAAVSDEAGTRTPLTAQPAIAVDKQAGTPIDDNGNGRLDQGDRIDYTFLVTNTGNVTLTDIAVNDPLIADVTCPITQLAPGAQTTCAASYTLTQADIDAGTVENTATATGTDPSGGEAEGSDDTSVPFDPERGLSVDKTAGEVVDANGNGRVDAGDTIDYAFKVTNTGVINLTDVTLTDSLLSGLACPPADLGPGQSFECSGTYTLTQADLDAAQVVNVADAVGTAPDGTPVSGSDRNVAPVSQDPAITLDKQAGPLVDIDGSGTATAGDQITYTFDVVNTGTVTLREVVVTDPKVGLDCRTDDLAPGEPLTCTATYTLSQDDVDAGSVENTASVAGLPPVGPTVGAEDSTSVPLDPAQGLTVDKRASAINDVNGNGVADAGDTIDYTFTVTNTGNVTLTGVELADPLVAIPNCPVVDMAPKQSFDCAATYTLTQADVDAGVVRNTATATGTDPTGGTVSGDDSTETDVPEARGVSIEKAGSSPYDANGNGRIDAGDAVDYRFTVTNTGNVTLSDLAVSDPLIETITCERTELAPGATTTCEGSYSLTQDDVDRERVDNTATVTGTTPGGATATDEDSTRVPVDTSRSLSVVKTGDAPADANGSGRVDAGDTIAYSFTVTNTGTVRLTGVTLTDPLVPGMDCPARDLRPGESFDCTATYTLTPADADAGQVVNTATATGTDPAGTPVSGTGFEDVDFTAPGALTVDKQGGPVVDANGSGATDAGDTIEYTFVAQNTGAVTLTDVRVSDPRLPNLECVAASLPAGGELRCAGTYTLTQDDVDAGDLQNTATATGTTPGGDEVGGTDTVVTPLAPGGGLTVRKVAEPIADTNASGVPDAGDQITYRFTVTNAGNVTLTGVTLSDPLVAIADCPARTLAPGASFDCSATYTLTQADVDAGSVVNTATAIGTRPSGEQVDGTDTATSPVERRPGVRLDKVASTPIDANENGRVDAGDRIDYLLEVTNVGNVSLTDVRVSDPMLTDLSCPGTDLGAGRTMTCVGSHTLTQADIDRGQVRNDANVTGTPPGVDPISSGDHATVIIDPDRSISVVKTAADPVDANGSGRTDAGDTVQYSFTVTNTGTARLTAVTLTDPLVPGMDCAPRDLAPGASYDCTATYTLTQADIDAGEVVNTASASGTDPDGATIVGDDFAVIEPGGAGSLAVDKRADPVIDVNGNDRIDAGDQIAYTIVVTNDGSVTLNEIAVSDPLLPALACPPAGPLAPGDSLECTGVHTLTQADLDAGGVENTATATGRTPNGAEVGGDDTVSTPLPGGPAVALDKQAGAVTDANGNGRVDAGDQIAYVFQISNTGSTTLSSVVVDDPRIGAIGCPSGALAPGETRACGPVSYTLTQADVDAGEVINTATVTGQPVGGGEVTATDSVTTPVRGVGGVALEKRAAGIVDSNGSGRTDAGDSVNYEFTVTNTGAVSLDQVAIQDPLIDAVACGTTSLAPGASTTCTGSYRLTQDDVDAGSVENAATVSGRTPSGEAVDAGDSTSTPVDGKAGLSIDKIAELTDTDGDGLGDVGEKIHYRFVVTNTGSTRVSDVRVSDPRLTDIGIRVDCPAGLSLEPGRSGECGADYVITDGDIRAGEVVNVATATGVAPGGTPVVSGDGSARVAIDPGPAEEPTPPWYPEPLPKPGELARTGAMLGTSALLGGLLLPLAGGLILLVQRLRRRDED</sequence>
<feature type="region of interest" description="Disordered" evidence="1">
    <location>
        <begin position="181"/>
        <end position="203"/>
    </location>
</feature>
<dbReference type="RefSeq" id="WP_179444719.1">
    <property type="nucleotide sequence ID" value="NZ_JACBZS010000001.1"/>
</dbReference>
<feature type="region of interest" description="Disordered" evidence="1">
    <location>
        <begin position="2330"/>
        <end position="2349"/>
    </location>
</feature>
<feature type="domain" description="DUF7507" evidence="4">
    <location>
        <begin position="523"/>
        <end position="625"/>
    </location>
</feature>
<feature type="domain" description="DUF7507" evidence="4">
    <location>
        <begin position="3289"/>
        <end position="3373"/>
    </location>
</feature>
<feature type="compositionally biased region" description="Polar residues" evidence="1">
    <location>
        <begin position="1518"/>
        <end position="1528"/>
    </location>
</feature>
<feature type="domain" description="DUF7507" evidence="4">
    <location>
        <begin position="3616"/>
        <end position="3717"/>
    </location>
</feature>
<feature type="region of interest" description="Disordered" evidence="1">
    <location>
        <begin position="5984"/>
        <end position="6008"/>
    </location>
</feature>
<feature type="domain" description="DUF7507" evidence="4">
    <location>
        <begin position="1664"/>
        <end position="1766"/>
    </location>
</feature>